<evidence type="ECO:0000256" key="2">
    <source>
        <dbReference type="ARBA" id="ARBA00004713"/>
    </source>
</evidence>
<comment type="catalytic activity">
    <reaction evidence="7 8">
        <text>lipid IVA (E. coli) + CMP-3-deoxy-beta-D-manno-octulosonate = alpha-Kdo-(2-&gt;6)-lipid IVA (E. coli) + CMP + H(+)</text>
        <dbReference type="Rhea" id="RHEA:28066"/>
        <dbReference type="ChEBI" id="CHEBI:15378"/>
        <dbReference type="ChEBI" id="CHEBI:58603"/>
        <dbReference type="ChEBI" id="CHEBI:60364"/>
        <dbReference type="ChEBI" id="CHEBI:60377"/>
        <dbReference type="ChEBI" id="CHEBI:85987"/>
        <dbReference type="EC" id="2.4.99.12"/>
    </reaction>
</comment>
<dbReference type="GO" id="GO:0005886">
    <property type="term" value="C:plasma membrane"/>
    <property type="evidence" value="ECO:0007669"/>
    <property type="project" value="UniProtKB-SubCell"/>
</dbReference>
<comment type="subcellular location">
    <subcellularLocation>
        <location evidence="8">Cell membrane</location>
    </subcellularLocation>
</comment>
<dbReference type="GO" id="GO:0009245">
    <property type="term" value="P:lipid A biosynthetic process"/>
    <property type="evidence" value="ECO:0007669"/>
    <property type="project" value="TreeGrafter"/>
</dbReference>
<evidence type="ECO:0000313" key="10">
    <source>
        <dbReference type="EMBL" id="THD76702.1"/>
    </source>
</evidence>
<dbReference type="EC" id="2.4.99.12" evidence="3 8"/>
<evidence type="ECO:0000256" key="5">
    <source>
        <dbReference type="ARBA" id="ARBA00022679"/>
    </source>
</evidence>
<evidence type="ECO:0000256" key="1">
    <source>
        <dbReference type="ARBA" id="ARBA00003394"/>
    </source>
</evidence>
<dbReference type="PANTHER" id="PTHR42755">
    <property type="entry name" value="3-DEOXY-MANNO-OCTULOSONATE CYTIDYLYLTRANSFERASE"/>
    <property type="match status" value="1"/>
</dbReference>
<evidence type="ECO:0000259" key="9">
    <source>
        <dbReference type="Pfam" id="PF04413"/>
    </source>
</evidence>
<feature type="domain" description="3-deoxy-D-manno-octulosonic-acid transferase N-terminal" evidence="9">
    <location>
        <begin position="23"/>
        <end position="186"/>
    </location>
</feature>
<dbReference type="EMBL" id="SSMD01000001">
    <property type="protein sequence ID" value="THD76702.1"/>
    <property type="molecule type" value="Genomic_DNA"/>
</dbReference>
<dbReference type="InterPro" id="IPR039901">
    <property type="entry name" value="Kdotransferase"/>
</dbReference>
<evidence type="ECO:0000313" key="11">
    <source>
        <dbReference type="Proteomes" id="UP000306113"/>
    </source>
</evidence>
<keyword evidence="11" id="KW-1185">Reference proteome</keyword>
<dbReference type="InterPro" id="IPR038107">
    <property type="entry name" value="Glycos_transf_N_sf"/>
</dbReference>
<keyword evidence="8" id="KW-0472">Membrane</keyword>
<dbReference type="Proteomes" id="UP000306113">
    <property type="component" value="Unassembled WGS sequence"/>
</dbReference>
<comment type="caution">
    <text evidence="10">The sequence shown here is derived from an EMBL/GenBank/DDBJ whole genome shotgun (WGS) entry which is preliminary data.</text>
</comment>
<comment type="similarity">
    <text evidence="8">Belongs to the glycosyltransferase group 1 family.</text>
</comment>
<evidence type="ECO:0000256" key="8">
    <source>
        <dbReference type="RuleBase" id="RU365103"/>
    </source>
</evidence>
<dbReference type="UniPathway" id="UPA00958"/>
<evidence type="ECO:0000256" key="6">
    <source>
        <dbReference type="ARBA" id="ARBA00031445"/>
    </source>
</evidence>
<proteinExistence type="inferred from homology"/>
<dbReference type="OrthoDB" id="9789797at2"/>
<evidence type="ECO:0000256" key="7">
    <source>
        <dbReference type="ARBA" id="ARBA00049183"/>
    </source>
</evidence>
<dbReference type="GO" id="GO:0009244">
    <property type="term" value="P:lipopolysaccharide core region biosynthetic process"/>
    <property type="evidence" value="ECO:0007669"/>
    <property type="project" value="UniProtKB-UniRule"/>
</dbReference>
<gene>
    <name evidence="10" type="ORF">E7681_02355</name>
</gene>
<dbReference type="Pfam" id="PF04413">
    <property type="entry name" value="Glycos_transf_N"/>
    <property type="match status" value="1"/>
</dbReference>
<keyword evidence="5 8" id="KW-0808">Transferase</keyword>
<accession>A0A4S3MDM0</accession>
<protein>
    <recommendedName>
        <fullName evidence="4 8">3-deoxy-D-manno-octulosonic acid transferase</fullName>
        <shortName evidence="8">Kdo transferase</shortName>
        <ecNumber evidence="3 8">2.4.99.12</ecNumber>
    </recommendedName>
    <alternativeName>
        <fullName evidence="6 8">Lipid IV(A) 3-deoxy-D-manno-octulosonic acid transferase</fullName>
    </alternativeName>
</protein>
<sequence>MASLSLAAYLALVRRAPRDAMSFPRERPKGQLIWGHATNLSKAAALLQLVQRLRAQGSDVSLLLTTPHDLPQPDHLKPYVTWQSLPEDNVAEARRFLAHWKPDLMLWTCGNLQPAMIHSTARAGIKMILVDAEEDAFDGHRFQWLPDLTRQVVDLFDHIMASDQAASRKLIRLGLPAAKVAVTGRLQEAATALPCNVAMRDELAETLAGRSLWLAAMVQPEELETILEAHRASLRYSHRQLLVLVPDDETRGPNFQARLEADGWRFATWSHGDMPEETTQILLADTRGEMGLWYRLAPITFMASSLVSGHGGRDPWEPAALGSAILYGPNVGRYLSAYSRLAGAGAARIVRDADTLSAAITRLSAPDQAAIMAHAAWEVSSEGAEATDRLMTQIQDILDRKE</sequence>
<dbReference type="InterPro" id="IPR007507">
    <property type="entry name" value="Glycos_transf_N"/>
</dbReference>
<reference evidence="10 11" key="1">
    <citation type="submission" date="2019-04" db="EMBL/GenBank/DDBJ databases">
        <title>Draft genome sequence of Youngimonas vesicularis.</title>
        <authorList>
            <person name="Hameed A."/>
        </authorList>
    </citation>
    <scope>NUCLEOTIDE SEQUENCE [LARGE SCALE GENOMIC DNA]</scope>
    <source>
        <strain evidence="10 11">CC-AMW-E</strain>
    </source>
</reference>
<comment type="pathway">
    <text evidence="2 8">Bacterial outer membrane biogenesis; LPS core biosynthesis.</text>
</comment>
<comment type="function">
    <text evidence="1 8">Involved in lipopolysaccharide (LPS) biosynthesis. Catalyzes the transfer of 3-deoxy-D-manno-octulosonate (Kdo) residue(s) from CMP-Kdo to lipid IV(A), the tetraacyldisaccharide-1,4'-bisphosphate precursor of lipid A.</text>
</comment>
<name>A0A4S3MDM0_9RHOB</name>
<dbReference type="SUPFAM" id="SSF53756">
    <property type="entry name" value="UDP-Glycosyltransferase/glycogen phosphorylase"/>
    <property type="match status" value="1"/>
</dbReference>
<dbReference type="PANTHER" id="PTHR42755:SF1">
    <property type="entry name" value="3-DEOXY-D-MANNO-OCTULOSONIC ACID TRANSFERASE, MITOCHONDRIAL-RELATED"/>
    <property type="match status" value="1"/>
</dbReference>
<dbReference type="AlphaFoldDB" id="A0A4S3MDM0"/>
<keyword evidence="8" id="KW-1003">Cell membrane</keyword>
<dbReference type="Gene3D" id="3.40.50.11720">
    <property type="entry name" value="3-Deoxy-D-manno-octulosonic-acid transferase, N-terminal domain"/>
    <property type="match status" value="1"/>
</dbReference>
<organism evidence="10 11">
    <name type="scientific">Thalassobius vesicularis</name>
    <dbReference type="NCBI Taxonomy" id="1294297"/>
    <lineage>
        <taxon>Bacteria</taxon>
        <taxon>Pseudomonadati</taxon>
        <taxon>Pseudomonadota</taxon>
        <taxon>Alphaproteobacteria</taxon>
        <taxon>Rhodobacterales</taxon>
        <taxon>Roseobacteraceae</taxon>
        <taxon>Thalassovita</taxon>
    </lineage>
</organism>
<dbReference type="GO" id="GO:0043842">
    <property type="term" value="F:Kdo transferase activity"/>
    <property type="evidence" value="ECO:0007669"/>
    <property type="project" value="UniProtKB-EC"/>
</dbReference>
<evidence type="ECO:0000256" key="4">
    <source>
        <dbReference type="ARBA" id="ARBA00019077"/>
    </source>
</evidence>
<dbReference type="Gene3D" id="3.40.50.2000">
    <property type="entry name" value="Glycogen Phosphorylase B"/>
    <property type="match status" value="1"/>
</dbReference>
<keyword evidence="8" id="KW-0448">Lipopolysaccharide biosynthesis</keyword>
<evidence type="ECO:0000256" key="3">
    <source>
        <dbReference type="ARBA" id="ARBA00012621"/>
    </source>
</evidence>